<evidence type="ECO:0000313" key="2">
    <source>
        <dbReference type="Proteomes" id="UP000308600"/>
    </source>
</evidence>
<name>A0ACD3AJJ3_9AGAR</name>
<dbReference type="EMBL" id="ML208451">
    <property type="protein sequence ID" value="TFK65032.1"/>
    <property type="molecule type" value="Genomic_DNA"/>
</dbReference>
<reference evidence="1 2" key="1">
    <citation type="journal article" date="2019" name="Nat. Ecol. Evol.">
        <title>Megaphylogeny resolves global patterns of mushroom evolution.</title>
        <authorList>
            <person name="Varga T."/>
            <person name="Krizsan K."/>
            <person name="Foldi C."/>
            <person name="Dima B."/>
            <person name="Sanchez-Garcia M."/>
            <person name="Sanchez-Ramirez S."/>
            <person name="Szollosi G.J."/>
            <person name="Szarkandi J.G."/>
            <person name="Papp V."/>
            <person name="Albert L."/>
            <person name="Andreopoulos W."/>
            <person name="Angelini C."/>
            <person name="Antonin V."/>
            <person name="Barry K.W."/>
            <person name="Bougher N.L."/>
            <person name="Buchanan P."/>
            <person name="Buyck B."/>
            <person name="Bense V."/>
            <person name="Catcheside P."/>
            <person name="Chovatia M."/>
            <person name="Cooper J."/>
            <person name="Damon W."/>
            <person name="Desjardin D."/>
            <person name="Finy P."/>
            <person name="Geml J."/>
            <person name="Haridas S."/>
            <person name="Hughes K."/>
            <person name="Justo A."/>
            <person name="Karasinski D."/>
            <person name="Kautmanova I."/>
            <person name="Kiss B."/>
            <person name="Kocsube S."/>
            <person name="Kotiranta H."/>
            <person name="LaButti K.M."/>
            <person name="Lechner B.E."/>
            <person name="Liimatainen K."/>
            <person name="Lipzen A."/>
            <person name="Lukacs Z."/>
            <person name="Mihaltcheva S."/>
            <person name="Morgado L.N."/>
            <person name="Niskanen T."/>
            <person name="Noordeloos M.E."/>
            <person name="Ohm R.A."/>
            <person name="Ortiz-Santana B."/>
            <person name="Ovrebo C."/>
            <person name="Racz N."/>
            <person name="Riley R."/>
            <person name="Savchenko A."/>
            <person name="Shiryaev A."/>
            <person name="Soop K."/>
            <person name="Spirin V."/>
            <person name="Szebenyi C."/>
            <person name="Tomsovsky M."/>
            <person name="Tulloss R.E."/>
            <person name="Uehling J."/>
            <person name="Grigoriev I.V."/>
            <person name="Vagvolgyi C."/>
            <person name="Papp T."/>
            <person name="Martin F.M."/>
            <person name="Miettinen O."/>
            <person name="Hibbett D.S."/>
            <person name="Nagy L.G."/>
        </authorList>
    </citation>
    <scope>NUCLEOTIDE SEQUENCE [LARGE SCALE GENOMIC DNA]</scope>
    <source>
        <strain evidence="1 2">NL-1719</strain>
    </source>
</reference>
<sequence length="274" mass="31575">MSDPVFPPEIEHIISTYALALKARDESNLNLLLISKRFHAWLVPELMRTVVVQRTSGTDKYPWQWKTTILQKYGIHVQNLFLWTYGPQIDYPNPDEYLSLCPNVTNLVMWTERDITLIEKLPRLPLTHLSFDLSDIPSMTPELSQLFSKITHVDVMTGANTEPRLDQLKHFTSITHLAVPEVTPWNLLPRILETNLTLQVLILLDGRCRRDAPLRLEGGFDPKVDDPRIMKVTCQPGCEIEEWLLDVQKGRGMWGIADDAVRERKVLRDAARQC</sequence>
<organism evidence="1 2">
    <name type="scientific">Pluteus cervinus</name>
    <dbReference type="NCBI Taxonomy" id="181527"/>
    <lineage>
        <taxon>Eukaryota</taxon>
        <taxon>Fungi</taxon>
        <taxon>Dikarya</taxon>
        <taxon>Basidiomycota</taxon>
        <taxon>Agaricomycotina</taxon>
        <taxon>Agaricomycetes</taxon>
        <taxon>Agaricomycetidae</taxon>
        <taxon>Agaricales</taxon>
        <taxon>Pluteineae</taxon>
        <taxon>Pluteaceae</taxon>
        <taxon>Pluteus</taxon>
    </lineage>
</organism>
<protein>
    <submittedName>
        <fullName evidence="1">Uncharacterized protein</fullName>
    </submittedName>
</protein>
<gene>
    <name evidence="1" type="ORF">BDN72DRAFT_846115</name>
</gene>
<keyword evidence="2" id="KW-1185">Reference proteome</keyword>
<dbReference type="Proteomes" id="UP000308600">
    <property type="component" value="Unassembled WGS sequence"/>
</dbReference>
<accession>A0ACD3AJJ3</accession>
<evidence type="ECO:0000313" key="1">
    <source>
        <dbReference type="EMBL" id="TFK65032.1"/>
    </source>
</evidence>
<proteinExistence type="predicted"/>